<reference evidence="1 2" key="1">
    <citation type="submission" date="2021-02" db="EMBL/GenBank/DDBJ databases">
        <title>Genome assembly of Pseudopithomyces chartarum.</title>
        <authorList>
            <person name="Jauregui R."/>
            <person name="Singh J."/>
            <person name="Voisey C."/>
        </authorList>
    </citation>
    <scope>NUCLEOTIDE SEQUENCE [LARGE SCALE GENOMIC DNA]</scope>
    <source>
        <strain evidence="1 2">AGR01</strain>
    </source>
</reference>
<gene>
    <name evidence="1" type="ORF">GRF29_1g1344308</name>
</gene>
<dbReference type="AlphaFoldDB" id="A0AAN6M803"/>
<evidence type="ECO:0000313" key="1">
    <source>
        <dbReference type="EMBL" id="KAK3216915.1"/>
    </source>
</evidence>
<dbReference type="EMBL" id="WVTA01000001">
    <property type="protein sequence ID" value="KAK3216915.1"/>
    <property type="molecule type" value="Genomic_DNA"/>
</dbReference>
<comment type="caution">
    <text evidence="1">The sequence shown here is derived from an EMBL/GenBank/DDBJ whole genome shotgun (WGS) entry which is preliminary data.</text>
</comment>
<organism evidence="1 2">
    <name type="scientific">Pseudopithomyces chartarum</name>
    <dbReference type="NCBI Taxonomy" id="1892770"/>
    <lineage>
        <taxon>Eukaryota</taxon>
        <taxon>Fungi</taxon>
        <taxon>Dikarya</taxon>
        <taxon>Ascomycota</taxon>
        <taxon>Pezizomycotina</taxon>
        <taxon>Dothideomycetes</taxon>
        <taxon>Pleosporomycetidae</taxon>
        <taxon>Pleosporales</taxon>
        <taxon>Massarineae</taxon>
        <taxon>Didymosphaeriaceae</taxon>
        <taxon>Pseudopithomyces</taxon>
    </lineage>
</organism>
<keyword evidence="2" id="KW-1185">Reference proteome</keyword>
<name>A0AAN6M803_9PLEO</name>
<evidence type="ECO:0000313" key="2">
    <source>
        <dbReference type="Proteomes" id="UP001280581"/>
    </source>
</evidence>
<protein>
    <submittedName>
        <fullName evidence="1">Uncharacterized protein</fullName>
    </submittedName>
</protein>
<sequence>MPSPTPYLLHVTSHPTQVSPQTWKQWYKSEHLPDLVHSSTAVRAALYEEIDLTGAPSPETKQNFLAVYQTEFEKCLETPNYEGVRTTSTLFKEDGAKSDSIWENGDINARYYERIQTYDPRNLGEVPAPEMITAEAQPEDPDDYDDWFRSEHIAQLASYPGYRLYLYLILSYAI</sequence>
<accession>A0AAN6M803</accession>
<dbReference type="Proteomes" id="UP001280581">
    <property type="component" value="Unassembled WGS sequence"/>
</dbReference>
<proteinExistence type="predicted"/>